<accession>A0ABV6LAQ3</accession>
<protein>
    <submittedName>
        <fullName evidence="1">Uncharacterized protein</fullName>
    </submittedName>
</protein>
<dbReference type="Proteomes" id="UP001589828">
    <property type="component" value="Unassembled WGS sequence"/>
</dbReference>
<organism evidence="1 2">
    <name type="scientific">Mucilaginibacter angelicae</name>
    <dbReference type="NCBI Taxonomy" id="869718"/>
    <lineage>
        <taxon>Bacteria</taxon>
        <taxon>Pseudomonadati</taxon>
        <taxon>Bacteroidota</taxon>
        <taxon>Sphingobacteriia</taxon>
        <taxon>Sphingobacteriales</taxon>
        <taxon>Sphingobacteriaceae</taxon>
        <taxon>Mucilaginibacter</taxon>
    </lineage>
</organism>
<reference evidence="1 2" key="1">
    <citation type="submission" date="2024-09" db="EMBL/GenBank/DDBJ databases">
        <authorList>
            <person name="Sun Q."/>
            <person name="Mori K."/>
        </authorList>
    </citation>
    <scope>NUCLEOTIDE SEQUENCE [LARGE SCALE GENOMIC DNA]</scope>
    <source>
        <strain evidence="1 2">NCAIM B.02415</strain>
    </source>
</reference>
<evidence type="ECO:0000313" key="1">
    <source>
        <dbReference type="EMBL" id="MFC0516495.1"/>
    </source>
</evidence>
<comment type="caution">
    <text evidence="1">The sequence shown here is derived from an EMBL/GenBank/DDBJ whole genome shotgun (WGS) entry which is preliminary data.</text>
</comment>
<dbReference type="RefSeq" id="WP_377024275.1">
    <property type="nucleotide sequence ID" value="NZ_JBHLTS010000060.1"/>
</dbReference>
<name>A0ABV6LAQ3_9SPHI</name>
<gene>
    <name evidence="1" type="ORF">ACFFGT_19965</name>
</gene>
<evidence type="ECO:0000313" key="2">
    <source>
        <dbReference type="Proteomes" id="UP001589828"/>
    </source>
</evidence>
<sequence>MKSKEEILNSYNTTGSDGLPEISAEDLLNAMEAYKQQWAEAAFNAGRKQHNGTYEFETFNDFVKSTEATGKVPDDFGIMIAAVADNVVANFLPDDSSVNEFDFNFTMQGKGYTAFYAKDAEGYWKMSRWIEQ</sequence>
<dbReference type="EMBL" id="JBHLTS010000060">
    <property type="protein sequence ID" value="MFC0516495.1"/>
    <property type="molecule type" value="Genomic_DNA"/>
</dbReference>
<keyword evidence="2" id="KW-1185">Reference proteome</keyword>
<proteinExistence type="predicted"/>